<proteinExistence type="predicted"/>
<evidence type="ECO:0000256" key="1">
    <source>
        <dbReference type="SAM" id="MobiDB-lite"/>
    </source>
</evidence>
<dbReference type="EMBL" id="PYDT01000006">
    <property type="protein sequence ID" value="THU58221.1"/>
    <property type="molecule type" value="Genomic_DNA"/>
</dbReference>
<reference evidence="2 3" key="1">
    <citation type="journal article" date="2019" name="Nat. Plants">
        <title>Genome sequencing of Musa balbisiana reveals subgenome evolution and function divergence in polyploid bananas.</title>
        <authorList>
            <person name="Yao X."/>
        </authorList>
    </citation>
    <scope>NUCLEOTIDE SEQUENCE [LARGE SCALE GENOMIC DNA]</scope>
    <source>
        <strain evidence="3">cv. DH-PKW</strain>
        <tissue evidence="2">Leaves</tissue>
    </source>
</reference>
<organism evidence="2 3">
    <name type="scientific">Musa balbisiana</name>
    <name type="common">Banana</name>
    <dbReference type="NCBI Taxonomy" id="52838"/>
    <lineage>
        <taxon>Eukaryota</taxon>
        <taxon>Viridiplantae</taxon>
        <taxon>Streptophyta</taxon>
        <taxon>Embryophyta</taxon>
        <taxon>Tracheophyta</taxon>
        <taxon>Spermatophyta</taxon>
        <taxon>Magnoliopsida</taxon>
        <taxon>Liliopsida</taxon>
        <taxon>Zingiberales</taxon>
        <taxon>Musaceae</taxon>
        <taxon>Musa</taxon>
    </lineage>
</organism>
<evidence type="ECO:0000313" key="2">
    <source>
        <dbReference type="EMBL" id="THU58221.1"/>
    </source>
</evidence>
<sequence>MRVKTEDDAPVFFYIRSGLMMLTDSSPNCTQVHFNILSISRKSRKLVAGCGASDNKAVIEVSSSLGSQLLSVLVGEELGAGHVGTQRSRVRLEQFSGCSGGRNGGVSGADIGYSSSGSCCCRWRRRAFAVVELITRGGRRRVVGLGAVIIEYSLEDMAADADGGLVRVHVVRFVHVAHSHAPEHRLRAHLRREAIRLEASSCNIQSRNCSTIRGGGRQGVRYSGAGRDLPGTLGRLAPSAAALGRGSAAPAVALVLLHRGSGAGELLLALAALGGGDPGALDVGGALEAAALAAGPAPHVGAVLLGLVAAVLAAHPPAAAFQASSRRPRGHGRQLIREARGGVELVLPLDLVLLPQLEASGVSHVLPPAPATAVKKEALRRRDPSGLLIPTLLLAATAPSEKKSRHNYPSTDNSSLPPPCYLGEV</sequence>
<feature type="region of interest" description="Disordered" evidence="1">
    <location>
        <begin position="400"/>
        <end position="425"/>
    </location>
</feature>
<name>A0A4S8J9C5_MUSBA</name>
<dbReference type="Proteomes" id="UP000317650">
    <property type="component" value="Chromosome 3"/>
</dbReference>
<protein>
    <submittedName>
        <fullName evidence="2">Uncharacterized protein</fullName>
    </submittedName>
</protein>
<feature type="compositionally biased region" description="Pro residues" evidence="1">
    <location>
        <begin position="416"/>
        <end position="425"/>
    </location>
</feature>
<evidence type="ECO:0000313" key="3">
    <source>
        <dbReference type="Proteomes" id="UP000317650"/>
    </source>
</evidence>
<dbReference type="AlphaFoldDB" id="A0A4S8J9C5"/>
<gene>
    <name evidence="2" type="ORF">C4D60_Mb03t11880</name>
</gene>
<keyword evidence="3" id="KW-1185">Reference proteome</keyword>
<comment type="caution">
    <text evidence="2">The sequence shown here is derived from an EMBL/GenBank/DDBJ whole genome shotgun (WGS) entry which is preliminary data.</text>
</comment>
<accession>A0A4S8J9C5</accession>